<dbReference type="CDD" id="cd01852">
    <property type="entry name" value="AIG1"/>
    <property type="match status" value="1"/>
</dbReference>
<accession>A0A5J9TSP8</accession>
<reference evidence="6 7" key="1">
    <citation type="journal article" date="2019" name="Sci. Rep.">
        <title>A high-quality genome of Eragrostis curvula grass provides insights into Poaceae evolution and supports new strategies to enhance forage quality.</title>
        <authorList>
            <person name="Carballo J."/>
            <person name="Santos B.A.C.M."/>
            <person name="Zappacosta D."/>
            <person name="Garbus I."/>
            <person name="Selva J.P."/>
            <person name="Gallo C.A."/>
            <person name="Diaz A."/>
            <person name="Albertini E."/>
            <person name="Caccamo M."/>
            <person name="Echenique V."/>
        </authorList>
    </citation>
    <scope>NUCLEOTIDE SEQUENCE [LARGE SCALE GENOMIC DNA]</scope>
    <source>
        <strain evidence="7">cv. Victoria</strain>
        <tissue evidence="6">Leaf</tissue>
    </source>
</reference>
<gene>
    <name evidence="6" type="ORF">EJB05_37837</name>
</gene>
<evidence type="ECO:0000256" key="4">
    <source>
        <dbReference type="SAM" id="Coils"/>
    </source>
</evidence>
<evidence type="ECO:0000259" key="5">
    <source>
        <dbReference type="PROSITE" id="PS51720"/>
    </source>
</evidence>
<dbReference type="SUPFAM" id="SSF52540">
    <property type="entry name" value="P-loop containing nucleoside triphosphate hydrolases"/>
    <property type="match status" value="1"/>
</dbReference>
<evidence type="ECO:0000256" key="3">
    <source>
        <dbReference type="ARBA" id="ARBA00023134"/>
    </source>
</evidence>
<dbReference type="Gramene" id="TVU14374">
    <property type="protein sequence ID" value="TVU14374"/>
    <property type="gene ID" value="EJB05_37837"/>
</dbReference>
<organism evidence="6 7">
    <name type="scientific">Eragrostis curvula</name>
    <name type="common">weeping love grass</name>
    <dbReference type="NCBI Taxonomy" id="38414"/>
    <lineage>
        <taxon>Eukaryota</taxon>
        <taxon>Viridiplantae</taxon>
        <taxon>Streptophyta</taxon>
        <taxon>Embryophyta</taxon>
        <taxon>Tracheophyta</taxon>
        <taxon>Spermatophyta</taxon>
        <taxon>Magnoliopsida</taxon>
        <taxon>Liliopsida</taxon>
        <taxon>Poales</taxon>
        <taxon>Poaceae</taxon>
        <taxon>PACMAD clade</taxon>
        <taxon>Chloridoideae</taxon>
        <taxon>Eragrostideae</taxon>
        <taxon>Eragrostidinae</taxon>
        <taxon>Eragrostis</taxon>
    </lineage>
</organism>
<dbReference type="InterPro" id="IPR045058">
    <property type="entry name" value="GIMA/IAN/Toc"/>
</dbReference>
<evidence type="ECO:0000313" key="6">
    <source>
        <dbReference type="EMBL" id="TVU14374.1"/>
    </source>
</evidence>
<dbReference type="PANTHER" id="PTHR10903">
    <property type="entry name" value="GTPASE, IMAP FAMILY MEMBER-RELATED"/>
    <property type="match status" value="1"/>
</dbReference>
<dbReference type="PROSITE" id="PS51720">
    <property type="entry name" value="G_AIG1"/>
    <property type="match status" value="1"/>
</dbReference>
<dbReference type="Gene3D" id="3.40.50.300">
    <property type="entry name" value="P-loop containing nucleotide triphosphate hydrolases"/>
    <property type="match status" value="1"/>
</dbReference>
<dbReference type="FunFam" id="3.40.50.300:FF:000840">
    <property type="entry name" value="Immune-associated nucleotide-binding protein 9"/>
    <property type="match status" value="1"/>
</dbReference>
<name>A0A5J9TSP8_9POAL</name>
<dbReference type="AlphaFoldDB" id="A0A5J9TSP8"/>
<dbReference type="Pfam" id="PF04548">
    <property type="entry name" value="AIG1"/>
    <property type="match status" value="1"/>
</dbReference>
<dbReference type="InterPro" id="IPR006703">
    <property type="entry name" value="G_AIG1"/>
</dbReference>
<proteinExistence type="inferred from homology"/>
<keyword evidence="2" id="KW-0547">Nucleotide-binding</keyword>
<evidence type="ECO:0000256" key="2">
    <source>
        <dbReference type="ARBA" id="ARBA00022741"/>
    </source>
</evidence>
<feature type="domain" description="AIG1-type G" evidence="5">
    <location>
        <begin position="22"/>
        <end position="232"/>
    </location>
</feature>
<dbReference type="InterPro" id="IPR027417">
    <property type="entry name" value="P-loop_NTPase"/>
</dbReference>
<dbReference type="Proteomes" id="UP000324897">
    <property type="component" value="Unassembled WGS sequence"/>
</dbReference>
<keyword evidence="4" id="KW-0175">Coiled coil</keyword>
<evidence type="ECO:0000313" key="7">
    <source>
        <dbReference type="Proteomes" id="UP000324897"/>
    </source>
</evidence>
<comment type="caution">
    <text evidence="6">The sequence shown here is derived from an EMBL/GenBank/DDBJ whole genome shotgun (WGS) entry which is preliminary data.</text>
</comment>
<feature type="coiled-coil region" evidence="4">
    <location>
        <begin position="270"/>
        <end position="329"/>
    </location>
</feature>
<dbReference type="EMBL" id="RWGY01000031">
    <property type="protein sequence ID" value="TVU14374.1"/>
    <property type="molecule type" value="Genomic_DNA"/>
</dbReference>
<evidence type="ECO:0000256" key="1">
    <source>
        <dbReference type="ARBA" id="ARBA00008535"/>
    </source>
</evidence>
<keyword evidence="7" id="KW-1185">Reference proteome</keyword>
<dbReference type="GO" id="GO:0005525">
    <property type="term" value="F:GTP binding"/>
    <property type="evidence" value="ECO:0007669"/>
    <property type="project" value="UniProtKB-KW"/>
</dbReference>
<sequence>MGGGGGGGGGDDEEWLPRCPCPADVTIVLVGKVGSGKSATANSILGSKVFASKHSYSSVTKMCQMSRTTRSDGCAEPRTINVIDTPGLFDMSTTTEDTRKEIAKCMEMSKNGIHAMLLVFSADSRFTREDADTIECIKIFFGDSIVNHMILVFTRGDQIGEVNWKDMLADKDASYLQDVAKQCSDRIILFDNKTIDAQHQEEQLNKLLDAVDSVISNNNGIPFSNKMFTQIKEEHDRQNEIGVQGSAEQTSMPRHDIYDGYLMLITKMVEEKLNSTIEKLQKQLMEEQKARQKIESEVAEAKMRSEEEIRKLREELEKAKQDSDKARQFYEKFKWMECAIM</sequence>
<keyword evidence="3" id="KW-0342">GTP-binding</keyword>
<feature type="non-terminal residue" evidence="6">
    <location>
        <position position="1"/>
    </location>
</feature>
<dbReference type="PANTHER" id="PTHR10903:SF102">
    <property type="entry name" value="OS04G0441600 PROTEIN"/>
    <property type="match status" value="1"/>
</dbReference>
<dbReference type="OrthoDB" id="8954335at2759"/>
<comment type="similarity">
    <text evidence="1">Belongs to the TRAFAC class TrmE-Era-EngA-EngB-Septin-like GTPase superfamily. AIG1/Toc34/Toc159-like paraseptin GTPase family. IAN subfamily.</text>
</comment>
<protein>
    <recommendedName>
        <fullName evidence="5">AIG1-type G domain-containing protein</fullName>
    </recommendedName>
</protein>